<protein>
    <submittedName>
        <fullName evidence="2">F-box domain-containing protein</fullName>
    </submittedName>
</protein>
<evidence type="ECO:0000313" key="1">
    <source>
        <dbReference type="Proteomes" id="UP000095283"/>
    </source>
</evidence>
<reference evidence="2" key="1">
    <citation type="submission" date="2016-11" db="UniProtKB">
        <authorList>
            <consortium name="WormBaseParasite"/>
        </authorList>
    </citation>
    <scope>IDENTIFICATION</scope>
</reference>
<keyword evidence="1" id="KW-1185">Reference proteome</keyword>
<organism evidence="1 2">
    <name type="scientific">Heterorhabditis bacteriophora</name>
    <name type="common">Entomopathogenic nematode worm</name>
    <dbReference type="NCBI Taxonomy" id="37862"/>
    <lineage>
        <taxon>Eukaryota</taxon>
        <taxon>Metazoa</taxon>
        <taxon>Ecdysozoa</taxon>
        <taxon>Nematoda</taxon>
        <taxon>Chromadorea</taxon>
        <taxon>Rhabditida</taxon>
        <taxon>Rhabditina</taxon>
        <taxon>Rhabditomorpha</taxon>
        <taxon>Strongyloidea</taxon>
        <taxon>Heterorhabditidae</taxon>
        <taxon>Heterorhabditis</taxon>
    </lineage>
</organism>
<evidence type="ECO:0000313" key="2">
    <source>
        <dbReference type="WBParaSite" id="Hba_18762"/>
    </source>
</evidence>
<dbReference type="Proteomes" id="UP000095283">
    <property type="component" value="Unplaced"/>
</dbReference>
<proteinExistence type="predicted"/>
<dbReference type="AlphaFoldDB" id="A0A1I7XLV5"/>
<sequence>MSDVMACNASCSYEATSLDYDVLTTMFGRAARISSIKDAIKLQSLHSVAKRSIELAITQNQHIRMDIRAPVEFRIVGIKKEKLAHSEPVVYIQGSRVSVESAVPLLQYLLKHMKIVKRLSINIEDQDLTNLNMLLDEIIKAGHPSSQKGKGGQSIPKVAEVIRKNAKTLRVVGRIGLSEAAESFDKQIRLERLSLMTFDLGLDASSSRICDQLLEIAKSGATFYHLSYTSFVGFDPTDDIIQNFLDRCEVHSLRLTMMRGPFVLPQPDYMIGKVRNVDHLELGEVVEKPNIFNSLVTYENVFKKVFPHVDDIHYFQQW</sequence>
<dbReference type="WBParaSite" id="Hba_18762">
    <property type="protein sequence ID" value="Hba_18762"/>
    <property type="gene ID" value="Hba_18762"/>
</dbReference>
<name>A0A1I7XLV5_HETBA</name>
<accession>A0A1I7XLV5</accession>